<keyword evidence="1" id="KW-0732">Signal</keyword>
<dbReference type="Proteomes" id="UP001596292">
    <property type="component" value="Unassembled WGS sequence"/>
</dbReference>
<evidence type="ECO:0000313" key="2">
    <source>
        <dbReference type="EMBL" id="MFC6789883.1"/>
    </source>
</evidence>
<organism evidence="2 3">
    <name type="scientific">Methylobacterium komagatae</name>
    <dbReference type="NCBI Taxonomy" id="374425"/>
    <lineage>
        <taxon>Bacteria</taxon>
        <taxon>Pseudomonadati</taxon>
        <taxon>Pseudomonadota</taxon>
        <taxon>Alphaproteobacteria</taxon>
        <taxon>Hyphomicrobiales</taxon>
        <taxon>Methylobacteriaceae</taxon>
        <taxon>Methylobacterium</taxon>
    </lineage>
</organism>
<sequence>MRAIAFALVTIGLTSPAFAADDASSCAEGITMIRDAMANNPPEAAVTKLKKALKNAEREQREGEFDECLDAVADARKALGQ</sequence>
<gene>
    <name evidence="2" type="ORF">ACFQE0_09800</name>
</gene>
<keyword evidence="3" id="KW-1185">Reference proteome</keyword>
<evidence type="ECO:0008006" key="4">
    <source>
        <dbReference type="Google" id="ProtNLM"/>
    </source>
</evidence>
<protein>
    <recommendedName>
        <fullName evidence="4">Histidine kinase</fullName>
    </recommendedName>
</protein>
<name>A0ABW2BHK5_9HYPH</name>
<proteinExistence type="predicted"/>
<accession>A0ABW2BHK5</accession>
<reference evidence="3" key="1">
    <citation type="journal article" date="2019" name="Int. J. Syst. Evol. Microbiol.">
        <title>The Global Catalogue of Microorganisms (GCM) 10K type strain sequencing project: providing services to taxonomists for standard genome sequencing and annotation.</title>
        <authorList>
            <consortium name="The Broad Institute Genomics Platform"/>
            <consortium name="The Broad Institute Genome Sequencing Center for Infectious Disease"/>
            <person name="Wu L."/>
            <person name="Ma J."/>
        </authorList>
    </citation>
    <scope>NUCLEOTIDE SEQUENCE [LARGE SCALE GENOMIC DNA]</scope>
    <source>
        <strain evidence="3">CCUG 48316</strain>
    </source>
</reference>
<feature type="signal peptide" evidence="1">
    <location>
        <begin position="1"/>
        <end position="19"/>
    </location>
</feature>
<dbReference type="EMBL" id="JBHSWN010000001">
    <property type="protein sequence ID" value="MFC6789883.1"/>
    <property type="molecule type" value="Genomic_DNA"/>
</dbReference>
<comment type="caution">
    <text evidence="2">The sequence shown here is derived from an EMBL/GenBank/DDBJ whole genome shotgun (WGS) entry which is preliminary data.</text>
</comment>
<feature type="chain" id="PRO_5045653931" description="Histidine kinase" evidence="1">
    <location>
        <begin position="20"/>
        <end position="81"/>
    </location>
</feature>
<evidence type="ECO:0000313" key="3">
    <source>
        <dbReference type="Proteomes" id="UP001596292"/>
    </source>
</evidence>
<dbReference type="RefSeq" id="WP_378969208.1">
    <property type="nucleotide sequence ID" value="NZ_JBHSWN010000001.1"/>
</dbReference>
<evidence type="ECO:0000256" key="1">
    <source>
        <dbReference type="SAM" id="SignalP"/>
    </source>
</evidence>